<comment type="caution">
    <text evidence="2">The sequence shown here is derived from an EMBL/GenBank/DDBJ whole genome shotgun (WGS) entry which is preliminary data.</text>
</comment>
<evidence type="ECO:0000313" key="2">
    <source>
        <dbReference type="EMBL" id="EFE44879.1"/>
    </source>
</evidence>
<proteinExistence type="predicted"/>
<protein>
    <recommendedName>
        <fullName evidence="4">Transmembrane protein</fullName>
    </recommendedName>
</protein>
<dbReference type="RefSeq" id="XP_003025490.1">
    <property type="nucleotide sequence ID" value="XM_003025444.1"/>
</dbReference>
<name>D4CZW6_TRIVH</name>
<dbReference type="KEGG" id="tve:TRV_00360"/>
<evidence type="ECO:0000313" key="3">
    <source>
        <dbReference type="Proteomes" id="UP000008383"/>
    </source>
</evidence>
<dbReference type="Proteomes" id="UP000008383">
    <property type="component" value="Unassembled WGS sequence"/>
</dbReference>
<evidence type="ECO:0008006" key="4">
    <source>
        <dbReference type="Google" id="ProtNLM"/>
    </source>
</evidence>
<keyword evidence="1" id="KW-0812">Transmembrane</keyword>
<dbReference type="GeneID" id="9581727"/>
<keyword evidence="3" id="KW-1185">Reference proteome</keyword>
<keyword evidence="1" id="KW-1133">Transmembrane helix</keyword>
<evidence type="ECO:0000256" key="1">
    <source>
        <dbReference type="SAM" id="Phobius"/>
    </source>
</evidence>
<sequence length="201" mass="22802">MPAGFVTKPATAARKETAGKQCNPDFSGTNILRCYACRRPWFVSQPASQTELTGWVWSSFHHRLAQSFSSVPTFARWTNQRLTHDPCAPLQQTLFQPHLFDFISSSSSSSFHPIFFVFIFIFIFTIFCRLDYSLSAASSVQVLASRRWSSRTPRRRSELPVTASLTSLDLPRLPRSSGCGVFHIIYIGFQVFFLDSEPFCP</sequence>
<reference evidence="3" key="1">
    <citation type="journal article" date="2011" name="Genome Biol.">
        <title>Comparative and functional genomics provide insights into the pathogenicity of dermatophytic fungi.</title>
        <authorList>
            <person name="Burmester A."/>
            <person name="Shelest E."/>
            <person name="Gloeckner G."/>
            <person name="Heddergott C."/>
            <person name="Schindler S."/>
            <person name="Staib P."/>
            <person name="Heidel A."/>
            <person name="Felder M."/>
            <person name="Petzold A."/>
            <person name="Szafranski K."/>
            <person name="Feuermann M."/>
            <person name="Pedruzzi I."/>
            <person name="Priebe S."/>
            <person name="Groth M."/>
            <person name="Winkler R."/>
            <person name="Li W."/>
            <person name="Kniemeyer O."/>
            <person name="Schroeckh V."/>
            <person name="Hertweck C."/>
            <person name="Hube B."/>
            <person name="White T.C."/>
            <person name="Platzer M."/>
            <person name="Guthke R."/>
            <person name="Heitman J."/>
            <person name="Woestemeyer J."/>
            <person name="Zipfel P.F."/>
            <person name="Monod M."/>
            <person name="Brakhage A.A."/>
        </authorList>
    </citation>
    <scope>NUCLEOTIDE SEQUENCE [LARGE SCALE GENOMIC DNA]</scope>
    <source>
        <strain evidence="3">HKI 0517</strain>
    </source>
</reference>
<dbReference type="EMBL" id="ACYE01000019">
    <property type="protein sequence ID" value="EFE44879.1"/>
    <property type="molecule type" value="Genomic_DNA"/>
</dbReference>
<feature type="transmembrane region" description="Helical" evidence="1">
    <location>
        <begin position="111"/>
        <end position="130"/>
    </location>
</feature>
<organism evidence="2 3">
    <name type="scientific">Trichophyton verrucosum (strain HKI 0517)</name>
    <dbReference type="NCBI Taxonomy" id="663202"/>
    <lineage>
        <taxon>Eukaryota</taxon>
        <taxon>Fungi</taxon>
        <taxon>Dikarya</taxon>
        <taxon>Ascomycota</taxon>
        <taxon>Pezizomycotina</taxon>
        <taxon>Eurotiomycetes</taxon>
        <taxon>Eurotiomycetidae</taxon>
        <taxon>Onygenales</taxon>
        <taxon>Arthrodermataceae</taxon>
        <taxon>Trichophyton</taxon>
    </lineage>
</organism>
<keyword evidence="1" id="KW-0472">Membrane</keyword>
<dbReference type="AlphaFoldDB" id="D4CZW6"/>
<accession>D4CZW6</accession>
<dbReference type="HOGENOM" id="CLU_1361297_0_0_1"/>
<gene>
    <name evidence="2" type="ORF">TRV_00360</name>
</gene>